<evidence type="ECO:0000313" key="2">
    <source>
        <dbReference type="Proteomes" id="UP000219435"/>
    </source>
</evidence>
<organism evidence="1 2">
    <name type="scientific">Blastococcus aggregatus</name>
    <dbReference type="NCBI Taxonomy" id="38502"/>
    <lineage>
        <taxon>Bacteria</taxon>
        <taxon>Bacillati</taxon>
        <taxon>Actinomycetota</taxon>
        <taxon>Actinomycetes</taxon>
        <taxon>Geodermatophilales</taxon>
        <taxon>Geodermatophilaceae</taxon>
        <taxon>Blastococcus</taxon>
    </lineage>
</organism>
<keyword evidence="2" id="KW-1185">Reference proteome</keyword>
<reference evidence="2" key="1">
    <citation type="submission" date="2017-08" db="EMBL/GenBank/DDBJ databases">
        <authorList>
            <person name="Varghese N."/>
            <person name="Submissions S."/>
        </authorList>
    </citation>
    <scope>NUCLEOTIDE SEQUENCE [LARGE SCALE GENOMIC DNA]</scope>
    <source>
        <strain evidence="2">DSM 4725</strain>
    </source>
</reference>
<sequence>MRSTDANTTITLTIRLNERLAEMLPNSSAPNFYADQPSRFELLGEPDLPVPADPVFAGGTMRWLDSVTDLVLFRAYEEQHGYAVRPLYDLAGEEGFVLLSSRPNPWGIAS</sequence>
<dbReference type="AlphaFoldDB" id="A0A285V7R2"/>
<dbReference type="Proteomes" id="UP000219435">
    <property type="component" value="Unassembled WGS sequence"/>
</dbReference>
<dbReference type="EMBL" id="OBQI01000004">
    <property type="protein sequence ID" value="SOC50164.1"/>
    <property type="molecule type" value="Genomic_DNA"/>
</dbReference>
<accession>A0A285V7R2</accession>
<name>A0A285V7R2_9ACTN</name>
<protein>
    <submittedName>
        <fullName evidence="1">Uncharacterized protein</fullName>
    </submittedName>
</protein>
<dbReference type="RefSeq" id="WP_097195729.1">
    <property type="nucleotide sequence ID" value="NZ_OBQI01000004.1"/>
</dbReference>
<proteinExistence type="predicted"/>
<gene>
    <name evidence="1" type="ORF">SAMN05660748_2904</name>
</gene>
<evidence type="ECO:0000313" key="1">
    <source>
        <dbReference type="EMBL" id="SOC50164.1"/>
    </source>
</evidence>
<dbReference type="OrthoDB" id="5191971at2"/>